<reference evidence="1" key="1">
    <citation type="journal article" date="2014" name="Front. Microbiol.">
        <title>High frequency of phylogenetically diverse reductive dehalogenase-homologous genes in deep subseafloor sedimentary metagenomes.</title>
        <authorList>
            <person name="Kawai M."/>
            <person name="Futagami T."/>
            <person name="Toyoda A."/>
            <person name="Takaki Y."/>
            <person name="Nishi S."/>
            <person name="Hori S."/>
            <person name="Arai W."/>
            <person name="Tsubouchi T."/>
            <person name="Morono Y."/>
            <person name="Uchiyama I."/>
            <person name="Ito T."/>
            <person name="Fujiyama A."/>
            <person name="Inagaki F."/>
            <person name="Takami H."/>
        </authorList>
    </citation>
    <scope>NUCLEOTIDE SEQUENCE</scope>
    <source>
        <strain evidence="1">Expedition CK06-06</strain>
    </source>
</reference>
<protein>
    <submittedName>
        <fullName evidence="1">Uncharacterized protein</fullName>
    </submittedName>
</protein>
<name>X1M7S7_9ZZZZ</name>
<dbReference type="EMBL" id="BARV01015170">
    <property type="protein sequence ID" value="GAI27672.1"/>
    <property type="molecule type" value="Genomic_DNA"/>
</dbReference>
<proteinExistence type="predicted"/>
<feature type="non-terminal residue" evidence="1">
    <location>
        <position position="1"/>
    </location>
</feature>
<organism evidence="1">
    <name type="scientific">marine sediment metagenome</name>
    <dbReference type="NCBI Taxonomy" id="412755"/>
    <lineage>
        <taxon>unclassified sequences</taxon>
        <taxon>metagenomes</taxon>
        <taxon>ecological metagenomes</taxon>
    </lineage>
</organism>
<dbReference type="AlphaFoldDB" id="X1M7S7"/>
<accession>X1M7S7</accession>
<sequence length="103" mass="11667">FALHAMLKMTRTIMAASAAQVENNDKAIKLYGEAGWTTFFVDSESEEFKCQLEGQPAYNVTDGNVWDVVFNVLDNRVQIDLRGSDGNLQTHFVKTIMMRNYAK</sequence>
<evidence type="ECO:0000313" key="1">
    <source>
        <dbReference type="EMBL" id="GAI27672.1"/>
    </source>
</evidence>
<comment type="caution">
    <text evidence="1">The sequence shown here is derived from an EMBL/GenBank/DDBJ whole genome shotgun (WGS) entry which is preliminary data.</text>
</comment>
<gene>
    <name evidence="1" type="ORF">S06H3_26267</name>
</gene>